<keyword evidence="2" id="KW-1185">Reference proteome</keyword>
<name>A0AAV7NSE0_PLEWA</name>
<evidence type="ECO:0000313" key="2">
    <source>
        <dbReference type="Proteomes" id="UP001066276"/>
    </source>
</evidence>
<organism evidence="1 2">
    <name type="scientific">Pleurodeles waltl</name>
    <name type="common">Iberian ribbed newt</name>
    <dbReference type="NCBI Taxonomy" id="8319"/>
    <lineage>
        <taxon>Eukaryota</taxon>
        <taxon>Metazoa</taxon>
        <taxon>Chordata</taxon>
        <taxon>Craniata</taxon>
        <taxon>Vertebrata</taxon>
        <taxon>Euteleostomi</taxon>
        <taxon>Amphibia</taxon>
        <taxon>Batrachia</taxon>
        <taxon>Caudata</taxon>
        <taxon>Salamandroidea</taxon>
        <taxon>Salamandridae</taxon>
        <taxon>Pleurodelinae</taxon>
        <taxon>Pleurodeles</taxon>
    </lineage>
</organism>
<dbReference type="Proteomes" id="UP001066276">
    <property type="component" value="Chromosome 8"/>
</dbReference>
<accession>A0AAV7NSE0</accession>
<dbReference type="AlphaFoldDB" id="A0AAV7NSE0"/>
<reference evidence="1" key="1">
    <citation type="journal article" date="2022" name="bioRxiv">
        <title>Sequencing and chromosome-scale assembly of the giantPleurodeles waltlgenome.</title>
        <authorList>
            <person name="Brown T."/>
            <person name="Elewa A."/>
            <person name="Iarovenko S."/>
            <person name="Subramanian E."/>
            <person name="Araus A.J."/>
            <person name="Petzold A."/>
            <person name="Susuki M."/>
            <person name="Suzuki K.-i.T."/>
            <person name="Hayashi T."/>
            <person name="Toyoda A."/>
            <person name="Oliveira C."/>
            <person name="Osipova E."/>
            <person name="Leigh N.D."/>
            <person name="Simon A."/>
            <person name="Yun M.H."/>
        </authorList>
    </citation>
    <scope>NUCLEOTIDE SEQUENCE</scope>
    <source>
        <strain evidence="1">20211129_DDA</strain>
        <tissue evidence="1">Liver</tissue>
    </source>
</reference>
<dbReference type="EMBL" id="JANPWB010000012">
    <property type="protein sequence ID" value="KAJ1117939.1"/>
    <property type="molecule type" value="Genomic_DNA"/>
</dbReference>
<evidence type="ECO:0000313" key="1">
    <source>
        <dbReference type="EMBL" id="KAJ1117939.1"/>
    </source>
</evidence>
<proteinExistence type="predicted"/>
<gene>
    <name evidence="1" type="ORF">NDU88_006134</name>
</gene>
<protein>
    <submittedName>
        <fullName evidence="1">Uncharacterized protein</fullName>
    </submittedName>
</protein>
<sequence>MLCVRLVPHHVSHVCGLHHQITPMMAVGPSHQDYARSRLESLSVGDFGVTRERADRGAHPLCHAMRSHALAARGVPVMLLVQEVLDSGGVVQLHCKEPDCNVKACACTGEG</sequence>
<comment type="caution">
    <text evidence="1">The sequence shown here is derived from an EMBL/GenBank/DDBJ whole genome shotgun (WGS) entry which is preliminary data.</text>
</comment>